<accession>A0A4V3CJ31</accession>
<keyword evidence="2" id="KW-0012">Acyltransferase</keyword>
<dbReference type="CDD" id="cd04301">
    <property type="entry name" value="NAT_SF"/>
    <property type="match status" value="1"/>
</dbReference>
<dbReference type="Pfam" id="PF00583">
    <property type="entry name" value="Acetyltransf_1"/>
    <property type="match status" value="1"/>
</dbReference>
<keyword evidence="5" id="KW-1185">Reference proteome</keyword>
<proteinExistence type="predicted"/>
<dbReference type="RefSeq" id="WP_162849531.1">
    <property type="nucleotide sequence ID" value="NZ_JAUFPJ010000007.1"/>
</dbReference>
<feature type="domain" description="N-acetyltransferase" evidence="3">
    <location>
        <begin position="1"/>
        <end position="143"/>
    </location>
</feature>
<protein>
    <submittedName>
        <fullName evidence="4">Acetyltransferase (GNAT) family protein</fullName>
    </submittedName>
</protein>
<dbReference type="InterPro" id="IPR000182">
    <property type="entry name" value="GNAT_dom"/>
</dbReference>
<dbReference type="Proteomes" id="UP000295357">
    <property type="component" value="Unassembled WGS sequence"/>
</dbReference>
<evidence type="ECO:0000313" key="5">
    <source>
        <dbReference type="Proteomes" id="UP000295357"/>
    </source>
</evidence>
<dbReference type="InterPro" id="IPR050832">
    <property type="entry name" value="Bact_Acetyltransf"/>
</dbReference>
<dbReference type="PANTHER" id="PTHR43877:SF2">
    <property type="entry name" value="AMINOALKYLPHOSPHONATE N-ACETYLTRANSFERASE-RELATED"/>
    <property type="match status" value="1"/>
</dbReference>
<comment type="caution">
    <text evidence="4">The sequence shown here is derived from an EMBL/GenBank/DDBJ whole genome shotgun (WGS) entry which is preliminary data.</text>
</comment>
<dbReference type="PROSITE" id="PS51186">
    <property type="entry name" value="GNAT"/>
    <property type="match status" value="1"/>
</dbReference>
<evidence type="ECO:0000313" key="4">
    <source>
        <dbReference type="EMBL" id="TDP07918.1"/>
    </source>
</evidence>
<dbReference type="AlphaFoldDB" id="A0A4V3CJ31"/>
<keyword evidence="1 4" id="KW-0808">Transferase</keyword>
<evidence type="ECO:0000259" key="3">
    <source>
        <dbReference type="PROSITE" id="PS51186"/>
    </source>
</evidence>
<dbReference type="PANTHER" id="PTHR43877">
    <property type="entry name" value="AMINOALKYLPHOSPHONATE N-ACETYLTRANSFERASE-RELATED-RELATED"/>
    <property type="match status" value="1"/>
</dbReference>
<dbReference type="Gene3D" id="3.40.630.30">
    <property type="match status" value="1"/>
</dbReference>
<organism evidence="4 5">
    <name type="scientific">Roseateles asaccharophilus</name>
    <dbReference type="NCBI Taxonomy" id="582607"/>
    <lineage>
        <taxon>Bacteria</taxon>
        <taxon>Pseudomonadati</taxon>
        <taxon>Pseudomonadota</taxon>
        <taxon>Betaproteobacteria</taxon>
        <taxon>Burkholderiales</taxon>
        <taxon>Sphaerotilaceae</taxon>
        <taxon>Roseateles</taxon>
    </lineage>
</organism>
<dbReference type="GO" id="GO:0016747">
    <property type="term" value="F:acyltransferase activity, transferring groups other than amino-acyl groups"/>
    <property type="evidence" value="ECO:0007669"/>
    <property type="project" value="InterPro"/>
</dbReference>
<sequence>MAENLILSGYAEDCPSELLAAIDAGLHAHNLAAAPLDQVRSLAVDIRLPDGALLGGALGRSWGLCCELQQLWVREDRRGQGLGATLMRAFEAQAAARGCELIYLETFSFQAPGFYRRLGYEEAACLEGFAPGLAKYLMRKRLECAAP</sequence>
<gene>
    <name evidence="4" type="ORF">DFR39_106182</name>
</gene>
<dbReference type="SUPFAM" id="SSF55729">
    <property type="entry name" value="Acyl-CoA N-acyltransferases (Nat)"/>
    <property type="match status" value="1"/>
</dbReference>
<reference evidence="4 5" key="1">
    <citation type="submission" date="2019-03" db="EMBL/GenBank/DDBJ databases">
        <title>Genomic Encyclopedia of Type Strains, Phase IV (KMG-IV): sequencing the most valuable type-strain genomes for metagenomic binning, comparative biology and taxonomic classification.</title>
        <authorList>
            <person name="Goeker M."/>
        </authorList>
    </citation>
    <scope>NUCLEOTIDE SEQUENCE [LARGE SCALE GENOMIC DNA]</scope>
    <source>
        <strain evidence="4 5">DSM 25082</strain>
    </source>
</reference>
<dbReference type="InterPro" id="IPR016181">
    <property type="entry name" value="Acyl_CoA_acyltransferase"/>
</dbReference>
<evidence type="ECO:0000256" key="2">
    <source>
        <dbReference type="ARBA" id="ARBA00023315"/>
    </source>
</evidence>
<evidence type="ECO:0000256" key="1">
    <source>
        <dbReference type="ARBA" id="ARBA00022679"/>
    </source>
</evidence>
<dbReference type="EMBL" id="SNXE01000006">
    <property type="protein sequence ID" value="TDP07918.1"/>
    <property type="molecule type" value="Genomic_DNA"/>
</dbReference>
<name>A0A4V3CJ31_9BURK</name>